<dbReference type="GO" id="GO:0045505">
    <property type="term" value="F:dynein intermediate chain binding"/>
    <property type="evidence" value="ECO:0007669"/>
    <property type="project" value="InterPro"/>
</dbReference>
<dbReference type="Pfam" id="PF12781">
    <property type="entry name" value="AAA_9"/>
    <property type="match status" value="1"/>
</dbReference>
<feature type="non-terminal residue" evidence="2">
    <location>
        <position position="109"/>
    </location>
</feature>
<evidence type="ECO:0000313" key="3">
    <source>
        <dbReference type="Proteomes" id="UP000485058"/>
    </source>
</evidence>
<dbReference type="GO" id="GO:0030286">
    <property type="term" value="C:dynein complex"/>
    <property type="evidence" value="ECO:0007669"/>
    <property type="project" value="InterPro"/>
</dbReference>
<keyword evidence="3" id="KW-1185">Reference proteome</keyword>
<gene>
    <name evidence="2" type="ORF">HaLaN_32389</name>
</gene>
<feature type="non-terminal residue" evidence="2">
    <location>
        <position position="1"/>
    </location>
</feature>
<evidence type="ECO:0000313" key="2">
    <source>
        <dbReference type="EMBL" id="GFH33074.1"/>
    </source>
</evidence>
<dbReference type="InterPro" id="IPR027417">
    <property type="entry name" value="P-loop_NTPase"/>
</dbReference>
<evidence type="ECO:0000259" key="1">
    <source>
        <dbReference type="Pfam" id="PF12781"/>
    </source>
</evidence>
<dbReference type="PANTHER" id="PTHR22878">
    <property type="entry name" value="DYNEIN HEAVY CHAIN 6, AXONEMAL-LIKE-RELATED"/>
    <property type="match status" value="1"/>
</dbReference>
<dbReference type="GO" id="GO:0007018">
    <property type="term" value="P:microtubule-based movement"/>
    <property type="evidence" value="ECO:0007669"/>
    <property type="project" value="InterPro"/>
</dbReference>
<organism evidence="2 3">
    <name type="scientific">Haematococcus lacustris</name>
    <name type="common">Green alga</name>
    <name type="synonym">Haematococcus pluvialis</name>
    <dbReference type="NCBI Taxonomy" id="44745"/>
    <lineage>
        <taxon>Eukaryota</taxon>
        <taxon>Viridiplantae</taxon>
        <taxon>Chlorophyta</taxon>
        <taxon>core chlorophytes</taxon>
        <taxon>Chlorophyceae</taxon>
        <taxon>CS clade</taxon>
        <taxon>Chlamydomonadales</taxon>
        <taxon>Haematococcaceae</taxon>
        <taxon>Haematococcus</taxon>
    </lineage>
</organism>
<dbReference type="GO" id="GO:0051959">
    <property type="term" value="F:dynein light intermediate chain binding"/>
    <property type="evidence" value="ECO:0007669"/>
    <property type="project" value="InterPro"/>
</dbReference>
<dbReference type="InterPro" id="IPR026983">
    <property type="entry name" value="DHC"/>
</dbReference>
<dbReference type="AlphaFoldDB" id="A0A6A0AMB3"/>
<protein>
    <recommendedName>
        <fullName evidence="1">Dynein heavy chain ATP-binding dynein motor region domain-containing protein</fullName>
    </recommendedName>
</protein>
<dbReference type="Proteomes" id="UP000485058">
    <property type="component" value="Unassembled WGS sequence"/>
</dbReference>
<accession>A0A6A0AMB3</accession>
<reference evidence="2 3" key="1">
    <citation type="submission" date="2020-02" db="EMBL/GenBank/DDBJ databases">
        <title>Draft genome sequence of Haematococcus lacustris strain NIES-144.</title>
        <authorList>
            <person name="Morimoto D."/>
            <person name="Nakagawa S."/>
            <person name="Yoshida T."/>
            <person name="Sawayama S."/>
        </authorList>
    </citation>
    <scope>NUCLEOTIDE SEQUENCE [LARGE SCALE GENOMIC DNA]</scope>
    <source>
        <strain evidence="2 3">NIES-144</strain>
    </source>
</reference>
<dbReference type="InterPro" id="IPR035706">
    <property type="entry name" value="AAA_9"/>
</dbReference>
<comment type="caution">
    <text evidence="2">The sequence shown here is derived from an EMBL/GenBank/DDBJ whole genome shotgun (WGS) entry which is preliminary data.</text>
</comment>
<dbReference type="Gene3D" id="1.20.920.20">
    <property type="match status" value="1"/>
</dbReference>
<dbReference type="Gene3D" id="3.40.50.300">
    <property type="entry name" value="P-loop containing nucleotide triphosphate hydrolases"/>
    <property type="match status" value="1"/>
</dbReference>
<dbReference type="PANTHER" id="PTHR22878:SF70">
    <property type="entry name" value="DYNEIN HEAVY CHAIN 2, AXONEMAL"/>
    <property type="match status" value="1"/>
</dbReference>
<dbReference type="EMBL" id="BLLF01007701">
    <property type="protein sequence ID" value="GFH33074.1"/>
    <property type="molecule type" value="Genomic_DNA"/>
</dbReference>
<name>A0A6A0AMB3_HAELA</name>
<sequence length="109" mass="11900">MRWTDAGTALGVKYDNLTGDMLISAGVISYLGSFTMAYREQAVSKWVEQAAKYGIPRSAKFSLTASLGDPVKIRAWGIAGLPNDSFSIDNGIMVANARRWPLMIDPQTQ</sequence>
<feature type="domain" description="Dynein heavy chain ATP-binding dynein motor region" evidence="1">
    <location>
        <begin position="74"/>
        <end position="109"/>
    </location>
</feature>
<proteinExistence type="predicted"/>